<protein>
    <submittedName>
        <fullName evidence="2">Uncharacterized protein</fullName>
    </submittedName>
</protein>
<keyword evidence="1" id="KW-0175">Coiled coil</keyword>
<keyword evidence="3" id="KW-1185">Reference proteome</keyword>
<dbReference type="Gene3D" id="1.25.40.10">
    <property type="entry name" value="Tetratricopeptide repeat domain"/>
    <property type="match status" value="1"/>
</dbReference>
<dbReference type="InterPro" id="IPR011990">
    <property type="entry name" value="TPR-like_helical_dom_sf"/>
</dbReference>
<accession>A0A6A6HQ39</accession>
<evidence type="ECO:0000256" key="1">
    <source>
        <dbReference type="SAM" id="Coils"/>
    </source>
</evidence>
<proteinExistence type="predicted"/>
<evidence type="ECO:0000313" key="3">
    <source>
        <dbReference type="Proteomes" id="UP000800092"/>
    </source>
</evidence>
<dbReference type="EMBL" id="ML991771">
    <property type="protein sequence ID" value="KAF2240141.1"/>
    <property type="molecule type" value="Genomic_DNA"/>
</dbReference>
<gene>
    <name evidence="2" type="ORF">EV356DRAFT_11999</name>
</gene>
<feature type="coiled-coil region" evidence="1">
    <location>
        <begin position="21"/>
        <end position="55"/>
    </location>
</feature>
<dbReference type="Proteomes" id="UP000800092">
    <property type="component" value="Unassembled WGS sequence"/>
</dbReference>
<sequence>MAANHLQNQALQMAIEVASQSRRWKEEKRLMNEAMDELEGQRNQLYRLLARTQMALASTGKLEPDSSSILSVLCGDVAESDPGDTWLPKGWLSTTKIRQELGSVEELWLKQHYETALKELERLLMREDLAPDTRINAKLLKSCILRDNDQAPRALTQANEALDIAKRYGMLYDLRGKARFHLGMCQFEAGHFREAHWSFSLSSFTKGHANEIQVWKMYAEQELQKQS</sequence>
<organism evidence="2 3">
    <name type="scientific">Viridothelium virens</name>
    <name type="common">Speckled blister lichen</name>
    <name type="synonym">Trypethelium virens</name>
    <dbReference type="NCBI Taxonomy" id="1048519"/>
    <lineage>
        <taxon>Eukaryota</taxon>
        <taxon>Fungi</taxon>
        <taxon>Dikarya</taxon>
        <taxon>Ascomycota</taxon>
        <taxon>Pezizomycotina</taxon>
        <taxon>Dothideomycetes</taxon>
        <taxon>Dothideomycetes incertae sedis</taxon>
        <taxon>Trypetheliales</taxon>
        <taxon>Trypetheliaceae</taxon>
        <taxon>Viridothelium</taxon>
    </lineage>
</organism>
<reference evidence="2" key="1">
    <citation type="journal article" date="2020" name="Stud. Mycol.">
        <title>101 Dothideomycetes genomes: a test case for predicting lifestyles and emergence of pathogens.</title>
        <authorList>
            <person name="Haridas S."/>
            <person name="Albert R."/>
            <person name="Binder M."/>
            <person name="Bloem J."/>
            <person name="Labutti K."/>
            <person name="Salamov A."/>
            <person name="Andreopoulos B."/>
            <person name="Baker S."/>
            <person name="Barry K."/>
            <person name="Bills G."/>
            <person name="Bluhm B."/>
            <person name="Cannon C."/>
            <person name="Castanera R."/>
            <person name="Culley D."/>
            <person name="Daum C."/>
            <person name="Ezra D."/>
            <person name="Gonzalez J."/>
            <person name="Henrissat B."/>
            <person name="Kuo A."/>
            <person name="Liang C."/>
            <person name="Lipzen A."/>
            <person name="Lutzoni F."/>
            <person name="Magnuson J."/>
            <person name="Mondo S."/>
            <person name="Nolan M."/>
            <person name="Ohm R."/>
            <person name="Pangilinan J."/>
            <person name="Park H.-J."/>
            <person name="Ramirez L."/>
            <person name="Alfaro M."/>
            <person name="Sun H."/>
            <person name="Tritt A."/>
            <person name="Yoshinaga Y."/>
            <person name="Zwiers L.-H."/>
            <person name="Turgeon B."/>
            <person name="Goodwin S."/>
            <person name="Spatafora J."/>
            <person name="Crous P."/>
            <person name="Grigoriev I."/>
        </authorList>
    </citation>
    <scope>NUCLEOTIDE SEQUENCE</scope>
    <source>
        <strain evidence="2">Tuck. ex Michener</strain>
    </source>
</reference>
<dbReference type="AlphaFoldDB" id="A0A6A6HQ39"/>
<dbReference type="SUPFAM" id="SSF48452">
    <property type="entry name" value="TPR-like"/>
    <property type="match status" value="1"/>
</dbReference>
<dbReference type="OrthoDB" id="3928392at2759"/>
<name>A0A6A6HQ39_VIRVR</name>
<evidence type="ECO:0000313" key="2">
    <source>
        <dbReference type="EMBL" id="KAF2240141.1"/>
    </source>
</evidence>